<dbReference type="AlphaFoldDB" id="A0AAN6PDJ0"/>
<organism evidence="4 5">
    <name type="scientific">Parachaetomium inaequale</name>
    <dbReference type="NCBI Taxonomy" id="2588326"/>
    <lineage>
        <taxon>Eukaryota</taxon>
        <taxon>Fungi</taxon>
        <taxon>Dikarya</taxon>
        <taxon>Ascomycota</taxon>
        <taxon>Pezizomycotina</taxon>
        <taxon>Sordariomycetes</taxon>
        <taxon>Sordariomycetidae</taxon>
        <taxon>Sordariales</taxon>
        <taxon>Chaetomiaceae</taxon>
        <taxon>Parachaetomium</taxon>
    </lineage>
</organism>
<dbReference type="InterPro" id="IPR002594">
    <property type="entry name" value="GH12"/>
</dbReference>
<evidence type="ECO:0000313" key="5">
    <source>
        <dbReference type="Proteomes" id="UP001303115"/>
    </source>
</evidence>
<dbReference type="SUPFAM" id="SSF49899">
    <property type="entry name" value="Concanavalin A-like lectins/glucanases"/>
    <property type="match status" value="1"/>
</dbReference>
<comment type="caution">
    <text evidence="4">The sequence shown here is derived from an EMBL/GenBank/DDBJ whole genome shotgun (WGS) entry which is preliminary data.</text>
</comment>
<keyword evidence="2" id="KW-0326">Glycosidase</keyword>
<dbReference type="PANTHER" id="PTHR34002">
    <property type="entry name" value="BLR1656 PROTEIN"/>
    <property type="match status" value="1"/>
</dbReference>
<proteinExistence type="inferred from homology"/>
<comment type="similarity">
    <text evidence="1 2">Belongs to the glycosyl hydrolase 12 (cellulase H) family.</text>
</comment>
<protein>
    <submittedName>
        <fullName evidence="4">Concanavalin A-like lectin/glucanase domain-containing protein</fullName>
    </submittedName>
</protein>
<evidence type="ECO:0000313" key="4">
    <source>
        <dbReference type="EMBL" id="KAK4034356.1"/>
    </source>
</evidence>
<keyword evidence="5" id="KW-1185">Reference proteome</keyword>
<evidence type="ECO:0000256" key="2">
    <source>
        <dbReference type="RuleBase" id="RU361163"/>
    </source>
</evidence>
<dbReference type="Proteomes" id="UP001303115">
    <property type="component" value="Unassembled WGS sequence"/>
</dbReference>
<keyword evidence="2" id="KW-0119">Carbohydrate metabolism</keyword>
<keyword evidence="2" id="KW-0378">Hydrolase</keyword>
<dbReference type="Gene3D" id="2.60.120.180">
    <property type="match status" value="1"/>
</dbReference>
<dbReference type="InterPro" id="IPR013320">
    <property type="entry name" value="ConA-like_dom_sf"/>
</dbReference>
<reference evidence="5" key="1">
    <citation type="journal article" date="2023" name="Mol. Phylogenet. Evol.">
        <title>Genome-scale phylogeny and comparative genomics of the fungal order Sordariales.</title>
        <authorList>
            <person name="Hensen N."/>
            <person name="Bonometti L."/>
            <person name="Westerberg I."/>
            <person name="Brannstrom I.O."/>
            <person name="Guillou S."/>
            <person name="Cros-Aarteil S."/>
            <person name="Calhoun S."/>
            <person name="Haridas S."/>
            <person name="Kuo A."/>
            <person name="Mondo S."/>
            <person name="Pangilinan J."/>
            <person name="Riley R."/>
            <person name="LaButti K."/>
            <person name="Andreopoulos B."/>
            <person name="Lipzen A."/>
            <person name="Chen C."/>
            <person name="Yan M."/>
            <person name="Daum C."/>
            <person name="Ng V."/>
            <person name="Clum A."/>
            <person name="Steindorff A."/>
            <person name="Ohm R.A."/>
            <person name="Martin F."/>
            <person name="Silar P."/>
            <person name="Natvig D.O."/>
            <person name="Lalanne C."/>
            <person name="Gautier V."/>
            <person name="Ament-Velasquez S.L."/>
            <person name="Kruys A."/>
            <person name="Hutchinson M.I."/>
            <person name="Powell A.J."/>
            <person name="Barry K."/>
            <person name="Miller A.N."/>
            <person name="Grigoriev I.V."/>
            <person name="Debuchy R."/>
            <person name="Gladieux P."/>
            <person name="Hiltunen Thoren M."/>
            <person name="Johannesson H."/>
        </authorList>
    </citation>
    <scope>NUCLEOTIDE SEQUENCE [LARGE SCALE GENOMIC DNA]</scope>
    <source>
        <strain evidence="5">CBS 284.82</strain>
    </source>
</reference>
<feature type="chain" id="PRO_5042921602" evidence="3">
    <location>
        <begin position="16"/>
        <end position="251"/>
    </location>
</feature>
<keyword evidence="2" id="KW-0624">Polysaccharide degradation</keyword>
<evidence type="ECO:0000256" key="3">
    <source>
        <dbReference type="SAM" id="SignalP"/>
    </source>
</evidence>
<feature type="signal peptide" evidence="3">
    <location>
        <begin position="1"/>
        <end position="15"/>
    </location>
</feature>
<dbReference type="Pfam" id="PF01670">
    <property type="entry name" value="Glyco_hydro_12"/>
    <property type="match status" value="1"/>
</dbReference>
<gene>
    <name evidence="4" type="ORF">C8A01DRAFT_39181</name>
</gene>
<dbReference type="GO" id="GO:0000272">
    <property type="term" value="P:polysaccharide catabolic process"/>
    <property type="evidence" value="ECO:0007669"/>
    <property type="project" value="UniProtKB-KW"/>
</dbReference>
<dbReference type="PANTHER" id="PTHR34002:SF10">
    <property type="entry name" value="PUTATIVE-RELATED"/>
    <property type="match status" value="1"/>
</dbReference>
<dbReference type="InterPro" id="IPR013319">
    <property type="entry name" value="GH11/12"/>
</dbReference>
<evidence type="ECO:0000256" key="1">
    <source>
        <dbReference type="ARBA" id="ARBA00005519"/>
    </source>
</evidence>
<accession>A0AAN6PDJ0</accession>
<dbReference type="GO" id="GO:0008810">
    <property type="term" value="F:cellulase activity"/>
    <property type="evidence" value="ECO:0007669"/>
    <property type="project" value="InterPro"/>
</dbReference>
<name>A0AAN6PDJ0_9PEZI</name>
<keyword evidence="3" id="KW-0732">Signal</keyword>
<sequence>MLKLIPFFLASLAAAAPAGRYPLHRRQDVATLCEKNGYWSGNGYEVNNNNWGAASATSGSQCTYVDSSSSGSVAWHTTWTWEGNEGRVKSYANSGKQIARGQTIASIESMATSVSWQYNTSDIRANVAYDFFTAEDPNHSSTGGDYELMIWVAAFGNVAPIGSSTGTVTIAGDSWDLYAGHKGAMEVYTFKATSNMDSFSTDVKEFFNYLKDNEDFPADSQNLIAFQFGSEAFTGGPATLDVSRFSASVVT</sequence>
<dbReference type="EMBL" id="MU854483">
    <property type="protein sequence ID" value="KAK4034356.1"/>
    <property type="molecule type" value="Genomic_DNA"/>
</dbReference>